<comment type="similarity">
    <text evidence="2">Belongs to the cation diffusion facilitator (CDF) transporter (TC 2.A.4) family.</text>
</comment>
<evidence type="ECO:0000256" key="4">
    <source>
        <dbReference type="ARBA" id="ARBA00022692"/>
    </source>
</evidence>
<dbReference type="AlphaFoldDB" id="A0AA44BD18"/>
<evidence type="ECO:0000256" key="3">
    <source>
        <dbReference type="ARBA" id="ARBA00022448"/>
    </source>
</evidence>
<feature type="transmembrane region" description="Helical" evidence="7">
    <location>
        <begin position="12"/>
        <end position="34"/>
    </location>
</feature>
<dbReference type="NCBIfam" id="TIGR01297">
    <property type="entry name" value="CDF"/>
    <property type="match status" value="1"/>
</dbReference>
<dbReference type="FunFam" id="1.20.1510.10:FF:000006">
    <property type="entry name" value="Divalent cation efflux transporter"/>
    <property type="match status" value="1"/>
</dbReference>
<comment type="caution">
    <text evidence="10">The sequence shown here is derived from an EMBL/GenBank/DDBJ whole genome shotgun (WGS) entry which is preliminary data.</text>
</comment>
<gene>
    <name evidence="10" type="ORF">ISALK_05310</name>
</gene>
<evidence type="ECO:0000256" key="6">
    <source>
        <dbReference type="ARBA" id="ARBA00023136"/>
    </source>
</evidence>
<dbReference type="SUPFAM" id="SSF160240">
    <property type="entry name" value="Cation efflux protein cytoplasmic domain-like"/>
    <property type="match status" value="1"/>
</dbReference>
<keyword evidence="4 7" id="KW-0812">Transmembrane</keyword>
<reference evidence="10 11" key="1">
    <citation type="submission" date="2019-04" db="EMBL/GenBank/DDBJ databases">
        <title>Isachenkonia alkalipeptolytica gen. nov. sp. nov. a new anaerobic, alkiliphilic organothrophic bacterium capable to reduce synthesized ferrihydrite isolated from a soda lake.</title>
        <authorList>
            <person name="Toshchakov S.V."/>
            <person name="Zavarzina D.G."/>
            <person name="Zhilina T.N."/>
            <person name="Kostrikina N.A."/>
            <person name="Kublanov I.V."/>
        </authorList>
    </citation>
    <scope>NUCLEOTIDE SEQUENCE [LARGE SCALE GENOMIC DNA]</scope>
    <source>
        <strain evidence="10 11">Z-1701</strain>
    </source>
</reference>
<dbReference type="PANTHER" id="PTHR43840">
    <property type="entry name" value="MITOCHONDRIAL METAL TRANSPORTER 1-RELATED"/>
    <property type="match status" value="1"/>
</dbReference>
<dbReference type="PANTHER" id="PTHR43840:SF15">
    <property type="entry name" value="MITOCHONDRIAL METAL TRANSPORTER 1-RELATED"/>
    <property type="match status" value="1"/>
</dbReference>
<sequence length="291" mass="31482">MREEVRYKASRKASYLGLMGNILLTFLKGFIGYIAGSAALMADAVHSASDFIGTLIVIKGVKIAHLPPDQSHPYGHHKAESIVSKIIAIILMITAVFIGYEAFQILLADEIGIPGVSAIVVALISIGIKEGLYQYTIRVGRKYRNAALIADAWHQRSDAISSIAALIGITGAVLGFPFMDPLAGIVVAMLILKTAISIYIDAIHDLMDSAPPPEVLNNITEAAKTDEGVLAVSEVKVRRYGSMLLVDMKINVSPHISVEQGHAISARTKQNILSHNEEVKDVLIHVNPHYE</sequence>
<evidence type="ECO:0000313" key="11">
    <source>
        <dbReference type="Proteomes" id="UP000449710"/>
    </source>
</evidence>
<feature type="transmembrane region" description="Helical" evidence="7">
    <location>
        <begin position="112"/>
        <end position="132"/>
    </location>
</feature>
<accession>A0AA44BD18</accession>
<dbReference type="GO" id="GO:0008324">
    <property type="term" value="F:monoatomic cation transmembrane transporter activity"/>
    <property type="evidence" value="ECO:0007669"/>
    <property type="project" value="InterPro"/>
</dbReference>
<evidence type="ECO:0000256" key="5">
    <source>
        <dbReference type="ARBA" id="ARBA00022989"/>
    </source>
</evidence>
<evidence type="ECO:0000256" key="1">
    <source>
        <dbReference type="ARBA" id="ARBA00004141"/>
    </source>
</evidence>
<dbReference type="GO" id="GO:0016020">
    <property type="term" value="C:membrane"/>
    <property type="evidence" value="ECO:0007669"/>
    <property type="project" value="UniProtKB-SubCell"/>
</dbReference>
<dbReference type="InterPro" id="IPR036837">
    <property type="entry name" value="Cation_efflux_CTD_sf"/>
</dbReference>
<dbReference type="Pfam" id="PF16916">
    <property type="entry name" value="ZT_dimer"/>
    <property type="match status" value="1"/>
</dbReference>
<evidence type="ECO:0000259" key="8">
    <source>
        <dbReference type="Pfam" id="PF01545"/>
    </source>
</evidence>
<dbReference type="RefSeq" id="WP_160719886.1">
    <property type="nucleotide sequence ID" value="NZ_SUMG01000004.1"/>
</dbReference>
<feature type="transmembrane region" description="Helical" evidence="7">
    <location>
        <begin position="182"/>
        <end position="200"/>
    </location>
</feature>
<organism evidence="10 11">
    <name type="scientific">Isachenkonia alkalipeptolytica</name>
    <dbReference type="NCBI Taxonomy" id="2565777"/>
    <lineage>
        <taxon>Bacteria</taxon>
        <taxon>Bacillati</taxon>
        <taxon>Bacillota</taxon>
        <taxon>Clostridia</taxon>
        <taxon>Eubacteriales</taxon>
        <taxon>Clostridiaceae</taxon>
        <taxon>Isachenkonia</taxon>
    </lineage>
</organism>
<dbReference type="InterPro" id="IPR027469">
    <property type="entry name" value="Cation_efflux_TMD_sf"/>
</dbReference>
<dbReference type="Pfam" id="PF01545">
    <property type="entry name" value="Cation_efflux"/>
    <property type="match status" value="1"/>
</dbReference>
<feature type="transmembrane region" description="Helical" evidence="7">
    <location>
        <begin position="40"/>
        <end position="61"/>
    </location>
</feature>
<dbReference type="InterPro" id="IPR050291">
    <property type="entry name" value="CDF_Transporter"/>
</dbReference>
<keyword evidence="6 7" id="KW-0472">Membrane</keyword>
<keyword evidence="5 7" id="KW-1133">Transmembrane helix</keyword>
<feature type="domain" description="Cation efflux protein cytoplasmic" evidence="9">
    <location>
        <begin position="211"/>
        <end position="289"/>
    </location>
</feature>
<evidence type="ECO:0000259" key="9">
    <source>
        <dbReference type="Pfam" id="PF16916"/>
    </source>
</evidence>
<protein>
    <submittedName>
        <fullName evidence="10">Cation transporter</fullName>
    </submittedName>
</protein>
<dbReference type="Gene3D" id="1.20.1510.10">
    <property type="entry name" value="Cation efflux protein transmembrane domain"/>
    <property type="match status" value="1"/>
</dbReference>
<feature type="domain" description="Cation efflux protein transmembrane" evidence="8">
    <location>
        <begin position="16"/>
        <end position="207"/>
    </location>
</feature>
<keyword evidence="3" id="KW-0813">Transport</keyword>
<feature type="transmembrane region" description="Helical" evidence="7">
    <location>
        <begin position="159"/>
        <end position="176"/>
    </location>
</feature>
<proteinExistence type="inferred from homology"/>
<evidence type="ECO:0000256" key="2">
    <source>
        <dbReference type="ARBA" id="ARBA00008114"/>
    </source>
</evidence>
<dbReference type="SUPFAM" id="SSF161111">
    <property type="entry name" value="Cation efflux protein transmembrane domain-like"/>
    <property type="match status" value="1"/>
</dbReference>
<dbReference type="Proteomes" id="UP000449710">
    <property type="component" value="Unassembled WGS sequence"/>
</dbReference>
<dbReference type="InterPro" id="IPR027470">
    <property type="entry name" value="Cation_efflux_CTD"/>
</dbReference>
<comment type="subcellular location">
    <subcellularLocation>
        <location evidence="1">Membrane</location>
        <topology evidence="1">Multi-pass membrane protein</topology>
    </subcellularLocation>
</comment>
<feature type="transmembrane region" description="Helical" evidence="7">
    <location>
        <begin position="82"/>
        <end position="100"/>
    </location>
</feature>
<dbReference type="Gene3D" id="3.30.70.1350">
    <property type="entry name" value="Cation efflux protein, cytoplasmic domain"/>
    <property type="match status" value="1"/>
</dbReference>
<evidence type="ECO:0000256" key="7">
    <source>
        <dbReference type="SAM" id="Phobius"/>
    </source>
</evidence>
<evidence type="ECO:0000313" key="10">
    <source>
        <dbReference type="EMBL" id="NBG87914.1"/>
    </source>
</evidence>
<dbReference type="InterPro" id="IPR002524">
    <property type="entry name" value="Cation_efflux"/>
</dbReference>
<dbReference type="EMBL" id="SUMG01000004">
    <property type="protein sequence ID" value="NBG87914.1"/>
    <property type="molecule type" value="Genomic_DNA"/>
</dbReference>
<keyword evidence="11" id="KW-1185">Reference proteome</keyword>
<dbReference type="InterPro" id="IPR058533">
    <property type="entry name" value="Cation_efflux_TM"/>
</dbReference>
<name>A0AA44BD18_9CLOT</name>